<comment type="caution">
    <text evidence="1">The sequence shown here is derived from an EMBL/GenBank/DDBJ whole genome shotgun (WGS) entry which is preliminary data.</text>
</comment>
<dbReference type="Proteomes" id="UP000320176">
    <property type="component" value="Unassembled WGS sequence"/>
</dbReference>
<organism evidence="1 2">
    <name type="scientific">Stieleria varia</name>
    <dbReference type="NCBI Taxonomy" id="2528005"/>
    <lineage>
        <taxon>Bacteria</taxon>
        <taxon>Pseudomonadati</taxon>
        <taxon>Planctomycetota</taxon>
        <taxon>Planctomycetia</taxon>
        <taxon>Pirellulales</taxon>
        <taxon>Pirellulaceae</taxon>
        <taxon>Stieleria</taxon>
    </lineage>
</organism>
<protein>
    <submittedName>
        <fullName evidence="1">Uncharacterized protein</fullName>
    </submittedName>
</protein>
<keyword evidence="2" id="KW-1185">Reference proteome</keyword>
<reference evidence="1 2" key="1">
    <citation type="submission" date="2019-02" db="EMBL/GenBank/DDBJ databases">
        <title>Deep-cultivation of Planctomycetes and their phenomic and genomic characterization uncovers novel biology.</title>
        <authorList>
            <person name="Wiegand S."/>
            <person name="Jogler M."/>
            <person name="Boedeker C."/>
            <person name="Pinto D."/>
            <person name="Vollmers J."/>
            <person name="Rivas-Marin E."/>
            <person name="Kohn T."/>
            <person name="Peeters S.H."/>
            <person name="Heuer A."/>
            <person name="Rast P."/>
            <person name="Oberbeckmann S."/>
            <person name="Bunk B."/>
            <person name="Jeske O."/>
            <person name="Meyerdierks A."/>
            <person name="Storesund J.E."/>
            <person name="Kallscheuer N."/>
            <person name="Luecker S."/>
            <person name="Lage O.M."/>
            <person name="Pohl T."/>
            <person name="Merkel B.J."/>
            <person name="Hornburger P."/>
            <person name="Mueller R.-W."/>
            <person name="Bruemmer F."/>
            <person name="Labrenz M."/>
            <person name="Spormann A.M."/>
            <person name="Op Den Camp H."/>
            <person name="Overmann J."/>
            <person name="Amann R."/>
            <person name="Jetten M.S.M."/>
            <person name="Mascher T."/>
            <person name="Medema M.H."/>
            <person name="Devos D.P."/>
            <person name="Kaster A.-K."/>
            <person name="Ovreas L."/>
            <person name="Rohde M."/>
            <person name="Galperin M.Y."/>
            <person name="Jogler C."/>
        </authorList>
    </citation>
    <scope>NUCLEOTIDE SEQUENCE [LARGE SCALE GENOMIC DNA]</scope>
    <source>
        <strain evidence="1 2">Pla52n</strain>
    </source>
</reference>
<dbReference type="EMBL" id="SJPN01000004">
    <property type="protein sequence ID" value="TWU02745.1"/>
    <property type="molecule type" value="Genomic_DNA"/>
</dbReference>
<evidence type="ECO:0000313" key="2">
    <source>
        <dbReference type="Proteomes" id="UP000320176"/>
    </source>
</evidence>
<name>A0A5C6ARY3_9BACT</name>
<evidence type="ECO:0000313" key="1">
    <source>
        <dbReference type="EMBL" id="TWU02745.1"/>
    </source>
</evidence>
<sequence>MGWTGRRGGTDRLGGTGRLPALMDALIDTGSNASLHRIETCLDISLRIYWFWGGGRTVFRN</sequence>
<accession>A0A5C6ARY3</accession>
<proteinExistence type="predicted"/>
<gene>
    <name evidence="1" type="ORF">Pla52n_38040</name>
</gene>
<dbReference type="AlphaFoldDB" id="A0A5C6ARY3"/>